<dbReference type="GO" id="GO:0042802">
    <property type="term" value="F:identical protein binding"/>
    <property type="evidence" value="ECO:0007669"/>
    <property type="project" value="UniProtKB-ARBA"/>
</dbReference>
<evidence type="ECO:0000256" key="6">
    <source>
        <dbReference type="PIRSR" id="PIRSR601519-1"/>
    </source>
</evidence>
<dbReference type="InterPro" id="IPR012347">
    <property type="entry name" value="Ferritin-like"/>
</dbReference>
<dbReference type="OrthoDB" id="9801481at2"/>
<dbReference type="PATRIC" id="fig|1453497.3.peg.460"/>
<dbReference type="GO" id="GO:0006879">
    <property type="term" value="P:intracellular iron ion homeostasis"/>
    <property type="evidence" value="ECO:0007669"/>
    <property type="project" value="UniProtKB-KW"/>
</dbReference>
<evidence type="ECO:0000256" key="3">
    <source>
        <dbReference type="ARBA" id="ARBA00022723"/>
    </source>
</evidence>
<reference evidence="9 10" key="1">
    <citation type="submission" date="2014-02" db="EMBL/GenBank/DDBJ databases">
        <title>Kosmotoga genome sequencing.</title>
        <authorList>
            <person name="Pollo S.M."/>
            <person name="Charchuk R."/>
            <person name="Nesbo C.L."/>
        </authorList>
    </citation>
    <scope>NUCLEOTIDE SEQUENCE [LARGE SCALE GENOMIC DNA]</scope>
    <source>
        <strain evidence="9 10">S304</strain>
    </source>
</reference>
<keyword evidence="5 6" id="KW-0408">Iron</keyword>
<evidence type="ECO:0000256" key="1">
    <source>
        <dbReference type="ARBA" id="ARBA00006950"/>
    </source>
</evidence>
<feature type="domain" description="Ferritin-like diiron" evidence="8">
    <location>
        <begin position="1"/>
        <end position="145"/>
    </location>
</feature>
<keyword evidence="2 7" id="KW-0409">Iron storage</keyword>
<dbReference type="RefSeq" id="WP_068345177.1">
    <property type="nucleotide sequence ID" value="NZ_JFHK01000002.1"/>
</dbReference>
<comment type="caution">
    <text evidence="9">The sequence shown here is derived from an EMBL/GenBank/DDBJ whole genome shotgun (WGS) entry which is preliminary data.</text>
</comment>
<dbReference type="EC" id="1.16.3.2" evidence="7"/>
<dbReference type="Gene3D" id="1.20.1260.10">
    <property type="match status" value="1"/>
</dbReference>
<keyword evidence="10" id="KW-1185">Reference proteome</keyword>
<keyword evidence="3 6" id="KW-0479">Metal-binding</keyword>
<proteinExistence type="inferred from homology"/>
<gene>
    <name evidence="9" type="ORF">AT15_02300</name>
</gene>
<evidence type="ECO:0000256" key="2">
    <source>
        <dbReference type="ARBA" id="ARBA00022434"/>
    </source>
</evidence>
<dbReference type="GO" id="GO:0004322">
    <property type="term" value="F:ferroxidase activity"/>
    <property type="evidence" value="ECO:0007669"/>
    <property type="project" value="TreeGrafter"/>
</dbReference>
<comment type="catalytic activity">
    <reaction evidence="7">
        <text>4 Fe(2+) + O2 + 6 H2O = 4 iron(III) oxide-hydroxide + 12 H(+)</text>
        <dbReference type="Rhea" id="RHEA:11972"/>
        <dbReference type="ChEBI" id="CHEBI:15377"/>
        <dbReference type="ChEBI" id="CHEBI:15378"/>
        <dbReference type="ChEBI" id="CHEBI:15379"/>
        <dbReference type="ChEBI" id="CHEBI:29033"/>
        <dbReference type="ChEBI" id="CHEBI:78619"/>
        <dbReference type="EC" id="1.16.3.2"/>
    </reaction>
</comment>
<dbReference type="FunFam" id="1.20.1260.10:FF:000001">
    <property type="entry name" value="Non-heme ferritin"/>
    <property type="match status" value="1"/>
</dbReference>
<dbReference type="InterPro" id="IPR001519">
    <property type="entry name" value="Ferritin"/>
</dbReference>
<feature type="binding site" evidence="6">
    <location>
        <position position="94"/>
    </location>
    <ligand>
        <name>Fe cation</name>
        <dbReference type="ChEBI" id="CHEBI:24875"/>
        <label>1</label>
    </ligand>
</feature>
<comment type="similarity">
    <text evidence="1 7">Belongs to the ferritin family. Prokaryotic subfamily.</text>
</comment>
<evidence type="ECO:0000313" key="9">
    <source>
        <dbReference type="EMBL" id="OAA31679.1"/>
    </source>
</evidence>
<dbReference type="GO" id="GO:0006826">
    <property type="term" value="P:iron ion transport"/>
    <property type="evidence" value="ECO:0007669"/>
    <property type="project" value="InterPro"/>
</dbReference>
<dbReference type="PANTHER" id="PTHR11431">
    <property type="entry name" value="FERRITIN"/>
    <property type="match status" value="1"/>
</dbReference>
<dbReference type="STRING" id="1453497.AT15_02300"/>
<feature type="binding site" evidence="6">
    <location>
        <position position="17"/>
    </location>
    <ligand>
        <name>Fe cation</name>
        <dbReference type="ChEBI" id="CHEBI:24875"/>
        <label>1</label>
    </ligand>
</feature>
<feature type="binding site" evidence="6">
    <location>
        <position position="50"/>
    </location>
    <ligand>
        <name>Fe cation</name>
        <dbReference type="ChEBI" id="CHEBI:24875"/>
        <label>1</label>
    </ligand>
</feature>
<protein>
    <recommendedName>
        <fullName evidence="7">Ferritin</fullName>
        <ecNumber evidence="7">1.16.3.2</ecNumber>
    </recommendedName>
</protein>
<accession>A0A182C7P6</accession>
<dbReference type="AlphaFoldDB" id="A0A182C7P6"/>
<dbReference type="GO" id="GO:0008198">
    <property type="term" value="F:ferrous iron binding"/>
    <property type="evidence" value="ECO:0007669"/>
    <property type="project" value="TreeGrafter"/>
</dbReference>
<comment type="function">
    <text evidence="7">Iron-storage protein.</text>
</comment>
<dbReference type="InterPro" id="IPR009078">
    <property type="entry name" value="Ferritin-like_SF"/>
</dbReference>
<dbReference type="InterPro" id="IPR041719">
    <property type="entry name" value="Ferritin_prok"/>
</dbReference>
<dbReference type="PROSITE" id="PS50905">
    <property type="entry name" value="FERRITIN_LIKE"/>
    <property type="match status" value="1"/>
</dbReference>
<comment type="subcellular location">
    <subcellularLocation>
        <location evidence="7">Cytoplasm</location>
    </subcellularLocation>
</comment>
<keyword evidence="4" id="KW-0560">Oxidoreductase</keyword>
<dbReference type="SUPFAM" id="SSF47240">
    <property type="entry name" value="Ferritin-like"/>
    <property type="match status" value="1"/>
</dbReference>
<name>A0A182C7P6_9BACT</name>
<dbReference type="CDD" id="cd01055">
    <property type="entry name" value="Nonheme_Ferritin"/>
    <property type="match status" value="1"/>
</dbReference>
<dbReference type="PANTHER" id="PTHR11431:SF127">
    <property type="entry name" value="BACTERIAL NON-HEME FERRITIN"/>
    <property type="match status" value="1"/>
</dbReference>
<dbReference type="Pfam" id="PF00210">
    <property type="entry name" value="Ferritin"/>
    <property type="match status" value="1"/>
</dbReference>
<evidence type="ECO:0000259" key="8">
    <source>
        <dbReference type="PROSITE" id="PS50905"/>
    </source>
</evidence>
<dbReference type="GO" id="GO:0008199">
    <property type="term" value="F:ferric iron binding"/>
    <property type="evidence" value="ECO:0007669"/>
    <property type="project" value="InterPro"/>
</dbReference>
<feature type="binding site" evidence="6">
    <location>
        <position position="53"/>
    </location>
    <ligand>
        <name>Fe cation</name>
        <dbReference type="ChEBI" id="CHEBI:24875"/>
        <label>1</label>
    </ligand>
</feature>
<dbReference type="InterPro" id="IPR008331">
    <property type="entry name" value="Ferritin_DPS_dom"/>
</dbReference>
<evidence type="ECO:0000256" key="4">
    <source>
        <dbReference type="ARBA" id="ARBA00023002"/>
    </source>
</evidence>
<organism evidence="9 10">
    <name type="scientific">Kosmotoga arenicorallina S304</name>
    <dbReference type="NCBI Taxonomy" id="1453497"/>
    <lineage>
        <taxon>Bacteria</taxon>
        <taxon>Thermotogati</taxon>
        <taxon>Thermotogota</taxon>
        <taxon>Thermotogae</taxon>
        <taxon>Kosmotogales</taxon>
        <taxon>Kosmotogaceae</taxon>
        <taxon>Kosmotoga</taxon>
    </lineage>
</organism>
<evidence type="ECO:0000313" key="10">
    <source>
        <dbReference type="Proteomes" id="UP000077339"/>
    </source>
</evidence>
<dbReference type="InterPro" id="IPR009040">
    <property type="entry name" value="Ferritin-like_diiron"/>
</dbReference>
<dbReference type="EMBL" id="JFHK01000002">
    <property type="protein sequence ID" value="OAA31679.1"/>
    <property type="molecule type" value="Genomic_DNA"/>
</dbReference>
<evidence type="ECO:0000256" key="5">
    <source>
        <dbReference type="ARBA" id="ARBA00023004"/>
    </source>
</evidence>
<dbReference type="GO" id="GO:0005829">
    <property type="term" value="C:cytosol"/>
    <property type="evidence" value="ECO:0007669"/>
    <property type="project" value="TreeGrafter"/>
</dbReference>
<evidence type="ECO:0000256" key="7">
    <source>
        <dbReference type="RuleBase" id="RU361145"/>
    </source>
</evidence>
<feature type="binding site" evidence="6">
    <location>
        <position position="127"/>
    </location>
    <ligand>
        <name>Fe cation</name>
        <dbReference type="ChEBI" id="CHEBI:24875"/>
        <label>1</label>
    </ligand>
</feature>
<sequence>MLKEKMKEALNKQVNEELYSAYLYLSMSSYFNSIGLKGFANWMMVQHKEETDHAMKIYNYLLSQGADVKLFAIDEPPHSWNSPLHAFEETLKHEQHITECINNLVDLAEELKDRATYNFLQWFIDEQVEEEENDREIIDKLKFVGDSKNGIFMIDNELAQRKYIPLIQGEV</sequence>
<dbReference type="Proteomes" id="UP000077339">
    <property type="component" value="Unassembled WGS sequence"/>
</dbReference>
<keyword evidence="7" id="KW-0963">Cytoplasm</keyword>